<keyword evidence="2" id="KW-0963">Cytoplasm</keyword>
<evidence type="ECO:0000313" key="7">
    <source>
        <dbReference type="Proteomes" id="UP001211907"/>
    </source>
</evidence>
<evidence type="ECO:0000313" key="6">
    <source>
        <dbReference type="EMBL" id="KAJ3131883.1"/>
    </source>
</evidence>
<sequence length="748" mass="82510">MIFVKFSRDGTRGNVKGKEYRPRVTPYHLSNNGSVQVGSYPPHSQPQRLEDWGWEFSNSYVTYTSFDTENTMTDQTIVVGFGGLGSMGAPMALNLQKGLAETGGPALRVWNRTASKTAEAVAAGAVAVDSLGQLGAECGVVFLMTFDDDALKTAFKEIEAQTKSKASKTIIVSCATVDPQLVALLANSADKNGKITLISCPVFGRPDAAAARQLVGALAGEKWACDLAEPYIKHMTRKITRLPGESAHTANVLKLTGNFGILSIIEILAQAQTLGEKNGVPRHVVAELLSTLMPGPIVGGYAQRIASDDFAAGFSVLGGLKDAGLMLGVAKDSGVKLPFAEIAHEHLTRQAADNEDLDWGSLAQIYQLHGEKEGALDVAAKNSFVARRRRLLLSNEDLDTLWDLLWQRASREVGPDARRLSFADLKGVHAQLLLIEKAGADKSAAASSGRARDQHEVDRFAAFFRPSVFARFLCDADGLVGVHEFFNYVLRKVSLMQARLDLAIYDKDNDGFLTPDDLARFLSDLVPSLSLSLAPSVIPFYLATAQAKFSFFLDQNKRRRFAIHAILLSPILTELFELREPNLPDQLVKTNWFSDFYVLKIYGQFLALDQDQNGLLSRDEISRFNSGTLTDIYLDRLYEERQTRQNQIDYNTFVELILVLENPSSAQSITYQFKLLDINHKTYLDYFTITALFKQVVAKMVSFGHEPVIIDDVVVSFPMPKQSENPFEKLKGSISSEQNEKNSKGRTV</sequence>
<dbReference type="InterPro" id="IPR039865">
    <property type="entry name" value="PPP2R3C"/>
</dbReference>
<keyword evidence="7" id="KW-1185">Reference proteome</keyword>
<dbReference type="GO" id="GO:0030865">
    <property type="term" value="P:cortical cytoskeleton organization"/>
    <property type="evidence" value="ECO:0007669"/>
    <property type="project" value="TreeGrafter"/>
</dbReference>
<dbReference type="Gene3D" id="3.40.50.720">
    <property type="entry name" value="NAD(P)-binding Rossmann-like Domain"/>
    <property type="match status" value="1"/>
</dbReference>
<feature type="compositionally biased region" description="Basic and acidic residues" evidence="4">
    <location>
        <begin position="738"/>
        <end position="748"/>
    </location>
</feature>
<dbReference type="InterPro" id="IPR008927">
    <property type="entry name" value="6-PGluconate_DH-like_C_sf"/>
</dbReference>
<proteinExistence type="predicted"/>
<evidence type="ECO:0000256" key="1">
    <source>
        <dbReference type="ARBA" id="ARBA00004496"/>
    </source>
</evidence>
<dbReference type="GO" id="GO:0000226">
    <property type="term" value="P:microtubule cytoskeleton organization"/>
    <property type="evidence" value="ECO:0007669"/>
    <property type="project" value="TreeGrafter"/>
</dbReference>
<comment type="subcellular location">
    <subcellularLocation>
        <location evidence="1">Cytoplasm</location>
    </subcellularLocation>
</comment>
<dbReference type="Gene3D" id="1.10.238.10">
    <property type="entry name" value="EF-hand"/>
    <property type="match status" value="2"/>
</dbReference>
<feature type="domain" description="EF-hand" evidence="5">
    <location>
        <begin position="493"/>
        <end position="528"/>
    </location>
</feature>
<gene>
    <name evidence="6" type="primary">PPP2R3C</name>
    <name evidence="6" type="ORF">HK100_005913</name>
</gene>
<dbReference type="GO" id="GO:0035303">
    <property type="term" value="P:regulation of dephosphorylation"/>
    <property type="evidence" value="ECO:0007669"/>
    <property type="project" value="InterPro"/>
</dbReference>
<dbReference type="EMBL" id="JADGJH010000275">
    <property type="protein sequence ID" value="KAJ3131883.1"/>
    <property type="molecule type" value="Genomic_DNA"/>
</dbReference>
<dbReference type="InterPro" id="IPR002048">
    <property type="entry name" value="EF_hand_dom"/>
</dbReference>
<keyword evidence="3" id="KW-0106">Calcium</keyword>
<evidence type="ECO:0000259" key="5">
    <source>
        <dbReference type="PROSITE" id="PS50222"/>
    </source>
</evidence>
<evidence type="ECO:0000256" key="4">
    <source>
        <dbReference type="SAM" id="MobiDB-lite"/>
    </source>
</evidence>
<dbReference type="SUPFAM" id="SSF47473">
    <property type="entry name" value="EF-hand"/>
    <property type="match status" value="2"/>
</dbReference>
<dbReference type="InterPro" id="IPR036291">
    <property type="entry name" value="NAD(P)-bd_dom_sf"/>
</dbReference>
<feature type="region of interest" description="Disordered" evidence="4">
    <location>
        <begin position="724"/>
        <end position="748"/>
    </location>
</feature>
<dbReference type="InterPro" id="IPR018247">
    <property type="entry name" value="EF_Hand_1_Ca_BS"/>
</dbReference>
<dbReference type="SUPFAM" id="SSF51735">
    <property type="entry name" value="NAD(P)-binding Rossmann-fold domains"/>
    <property type="match status" value="1"/>
</dbReference>
<dbReference type="SUPFAM" id="SSF48179">
    <property type="entry name" value="6-phosphogluconate dehydrogenase C-terminal domain-like"/>
    <property type="match status" value="1"/>
</dbReference>
<comment type="caution">
    <text evidence="6">The sequence shown here is derived from an EMBL/GenBank/DDBJ whole genome shotgun (WGS) entry which is preliminary data.</text>
</comment>
<dbReference type="PROSITE" id="PS00018">
    <property type="entry name" value="EF_HAND_1"/>
    <property type="match status" value="2"/>
</dbReference>
<dbReference type="PANTHER" id="PTHR12085:SF3">
    <property type="entry name" value="SERINE_THREONINE-PROTEIN PHOSPHATASE 2A REGULATORY SUBUNIT B'' SUBUNIT GAMMA"/>
    <property type="match status" value="1"/>
</dbReference>
<dbReference type="Proteomes" id="UP001211907">
    <property type="component" value="Unassembled WGS sequence"/>
</dbReference>
<dbReference type="GO" id="GO:0005737">
    <property type="term" value="C:cytoplasm"/>
    <property type="evidence" value="ECO:0007669"/>
    <property type="project" value="UniProtKB-SubCell"/>
</dbReference>
<dbReference type="InterPro" id="IPR011992">
    <property type="entry name" value="EF-hand-dom_pair"/>
</dbReference>
<evidence type="ECO:0000256" key="2">
    <source>
        <dbReference type="ARBA" id="ARBA00022490"/>
    </source>
</evidence>
<name>A0AAD5T5Q3_9FUNG</name>
<evidence type="ECO:0000256" key="3">
    <source>
        <dbReference type="ARBA" id="ARBA00022837"/>
    </source>
</evidence>
<accession>A0AAD5T5Q3</accession>
<organism evidence="6 7">
    <name type="scientific">Physocladia obscura</name>
    <dbReference type="NCBI Taxonomy" id="109957"/>
    <lineage>
        <taxon>Eukaryota</taxon>
        <taxon>Fungi</taxon>
        <taxon>Fungi incertae sedis</taxon>
        <taxon>Chytridiomycota</taxon>
        <taxon>Chytridiomycota incertae sedis</taxon>
        <taxon>Chytridiomycetes</taxon>
        <taxon>Chytridiales</taxon>
        <taxon>Chytriomycetaceae</taxon>
        <taxon>Physocladia</taxon>
    </lineage>
</organism>
<dbReference type="GO" id="GO:0005819">
    <property type="term" value="C:spindle"/>
    <property type="evidence" value="ECO:0007669"/>
    <property type="project" value="TreeGrafter"/>
</dbReference>
<dbReference type="InterPro" id="IPR006115">
    <property type="entry name" value="6PGDH_NADP-bd"/>
</dbReference>
<protein>
    <submittedName>
        <fullName evidence="6">Serine/threonine-protein phosphatase 2A regulatory subunit B'' subunit gamma</fullName>
    </submittedName>
</protein>
<dbReference type="PROSITE" id="PS50222">
    <property type="entry name" value="EF_HAND_2"/>
    <property type="match status" value="1"/>
</dbReference>
<dbReference type="Gene3D" id="1.10.1040.10">
    <property type="entry name" value="N-(1-d-carboxylethyl)-l-norvaline Dehydrogenase, domain 2"/>
    <property type="match status" value="1"/>
</dbReference>
<dbReference type="InterPro" id="IPR013328">
    <property type="entry name" value="6PGD_dom2"/>
</dbReference>
<dbReference type="AlphaFoldDB" id="A0AAD5T5Q3"/>
<reference evidence="6" key="1">
    <citation type="submission" date="2020-05" db="EMBL/GenBank/DDBJ databases">
        <title>Phylogenomic resolution of chytrid fungi.</title>
        <authorList>
            <person name="Stajich J.E."/>
            <person name="Amses K."/>
            <person name="Simmons R."/>
            <person name="Seto K."/>
            <person name="Myers J."/>
            <person name="Bonds A."/>
            <person name="Quandt C.A."/>
            <person name="Barry K."/>
            <person name="Liu P."/>
            <person name="Grigoriev I."/>
            <person name="Longcore J.E."/>
            <person name="James T.Y."/>
        </authorList>
    </citation>
    <scope>NUCLEOTIDE SEQUENCE</scope>
    <source>
        <strain evidence="6">JEL0513</strain>
    </source>
</reference>
<dbReference type="GO" id="GO:0050661">
    <property type="term" value="F:NADP binding"/>
    <property type="evidence" value="ECO:0007669"/>
    <property type="project" value="InterPro"/>
</dbReference>
<dbReference type="GO" id="GO:0005509">
    <property type="term" value="F:calcium ion binding"/>
    <property type="evidence" value="ECO:0007669"/>
    <property type="project" value="InterPro"/>
</dbReference>
<dbReference type="Pfam" id="PF03446">
    <property type="entry name" value="NAD_binding_2"/>
    <property type="match status" value="1"/>
</dbReference>
<dbReference type="PANTHER" id="PTHR12085">
    <property type="entry name" value="SERINE/THREONINE-PROTEIN PHOSPHATASE 2A REGULATORY SUBUNIT B'' SUBUNIT GAMMA"/>
    <property type="match status" value="1"/>
</dbReference>